<keyword evidence="4 7" id="KW-1133">Transmembrane helix</keyword>
<gene>
    <name evidence="8" type="ORF">ACJMK2_005351</name>
</gene>
<dbReference type="EMBL" id="JBJQND010000010">
    <property type="protein sequence ID" value="KAL3863600.1"/>
    <property type="molecule type" value="Genomic_DNA"/>
</dbReference>
<evidence type="ECO:0000256" key="6">
    <source>
        <dbReference type="ARBA" id="ARBA00023180"/>
    </source>
</evidence>
<proteinExistence type="inferred from homology"/>
<feature type="transmembrane region" description="Helical" evidence="7">
    <location>
        <begin position="157"/>
        <end position="178"/>
    </location>
</feature>
<dbReference type="GO" id="GO:0016020">
    <property type="term" value="C:membrane"/>
    <property type="evidence" value="ECO:0007669"/>
    <property type="project" value="UniProtKB-SubCell"/>
</dbReference>
<organism evidence="8 9">
    <name type="scientific">Sinanodonta woodiana</name>
    <name type="common">Chinese pond mussel</name>
    <name type="synonym">Anodonta woodiana</name>
    <dbReference type="NCBI Taxonomy" id="1069815"/>
    <lineage>
        <taxon>Eukaryota</taxon>
        <taxon>Metazoa</taxon>
        <taxon>Spiralia</taxon>
        <taxon>Lophotrochozoa</taxon>
        <taxon>Mollusca</taxon>
        <taxon>Bivalvia</taxon>
        <taxon>Autobranchia</taxon>
        <taxon>Heteroconchia</taxon>
        <taxon>Palaeoheterodonta</taxon>
        <taxon>Unionida</taxon>
        <taxon>Unionoidea</taxon>
        <taxon>Unionidae</taxon>
        <taxon>Unioninae</taxon>
        <taxon>Sinanodonta</taxon>
    </lineage>
</organism>
<evidence type="ECO:0000313" key="9">
    <source>
        <dbReference type="Proteomes" id="UP001634394"/>
    </source>
</evidence>
<dbReference type="PANTHER" id="PTHR22730:SF1">
    <property type="entry name" value="PROMININ-LIKE PROTEIN"/>
    <property type="match status" value="1"/>
</dbReference>
<dbReference type="Proteomes" id="UP001634394">
    <property type="component" value="Unassembled WGS sequence"/>
</dbReference>
<dbReference type="PANTHER" id="PTHR22730">
    <property type="entry name" value="PROMININ PROM PROTEIN"/>
    <property type="match status" value="1"/>
</dbReference>
<evidence type="ECO:0000256" key="1">
    <source>
        <dbReference type="ARBA" id="ARBA00004141"/>
    </source>
</evidence>
<keyword evidence="9" id="KW-1185">Reference proteome</keyword>
<protein>
    <submittedName>
        <fullName evidence="8">Uncharacterized protein</fullName>
    </submittedName>
</protein>
<dbReference type="AlphaFoldDB" id="A0ABD3VPT3"/>
<keyword evidence="3 7" id="KW-0812">Transmembrane</keyword>
<comment type="caution">
    <text evidence="8">The sequence shown here is derived from an EMBL/GenBank/DDBJ whole genome shotgun (WGS) entry which is preliminary data.</text>
</comment>
<evidence type="ECO:0000256" key="3">
    <source>
        <dbReference type="ARBA" id="ARBA00022692"/>
    </source>
</evidence>
<keyword evidence="6" id="KW-0325">Glycoprotein</keyword>
<evidence type="ECO:0000256" key="4">
    <source>
        <dbReference type="ARBA" id="ARBA00022989"/>
    </source>
</evidence>
<evidence type="ECO:0000256" key="5">
    <source>
        <dbReference type="ARBA" id="ARBA00023136"/>
    </source>
</evidence>
<name>A0ABD3VPT3_SINWO</name>
<evidence type="ECO:0000313" key="8">
    <source>
        <dbReference type="EMBL" id="KAL3863600.1"/>
    </source>
</evidence>
<reference evidence="8 9" key="1">
    <citation type="submission" date="2024-11" db="EMBL/GenBank/DDBJ databases">
        <title>Chromosome-level genome assembly of the freshwater bivalve Anodonta woodiana.</title>
        <authorList>
            <person name="Chen X."/>
        </authorList>
    </citation>
    <scope>NUCLEOTIDE SEQUENCE [LARGE SCALE GENOMIC DNA]</scope>
    <source>
        <strain evidence="8">MN2024</strain>
        <tissue evidence="8">Gills</tissue>
    </source>
</reference>
<evidence type="ECO:0000256" key="7">
    <source>
        <dbReference type="SAM" id="Phobius"/>
    </source>
</evidence>
<sequence length="196" mass="21751">MDDQSFLSKMGITATISDVVRNCKEGKTAYIAFQLENSATMGFNMKQIQDDIDKSKKEINVKLKAILDTLSSLDPSNMNLGGQLQPLDTLESSLKGFDFATMKAGNKLEEALGHLEALGNEVGLNNKLGKCTPLWNLYNSLLLVSFCKYTVDAFNGFWFSIGWCIFFFMPGIILAVILEKYFRRMNTVGVIGDSTS</sequence>
<feature type="non-terminal residue" evidence="8">
    <location>
        <position position="196"/>
    </location>
</feature>
<keyword evidence="5 7" id="KW-0472">Membrane</keyword>
<evidence type="ECO:0000256" key="2">
    <source>
        <dbReference type="ARBA" id="ARBA00006058"/>
    </source>
</evidence>
<dbReference type="InterPro" id="IPR008795">
    <property type="entry name" value="Prominin"/>
</dbReference>
<comment type="subcellular location">
    <subcellularLocation>
        <location evidence="1">Membrane</location>
        <topology evidence="1">Multi-pass membrane protein</topology>
    </subcellularLocation>
</comment>
<dbReference type="Pfam" id="PF05478">
    <property type="entry name" value="Prominin"/>
    <property type="match status" value="1"/>
</dbReference>
<accession>A0ABD3VPT3</accession>
<comment type="similarity">
    <text evidence="2">Belongs to the prominin family.</text>
</comment>